<dbReference type="InterPro" id="IPR036852">
    <property type="entry name" value="Peptidase_S8/S53_dom_sf"/>
</dbReference>
<keyword evidence="3 5" id="KW-0378">Hydrolase</keyword>
<evidence type="ECO:0000256" key="5">
    <source>
        <dbReference type="PROSITE-ProRule" id="PRU01240"/>
    </source>
</evidence>
<feature type="active site" description="Charge relay system" evidence="5">
    <location>
        <position position="475"/>
    </location>
</feature>
<evidence type="ECO:0000259" key="8">
    <source>
        <dbReference type="Pfam" id="PF18962"/>
    </source>
</evidence>
<feature type="domain" description="Secretion system C-terminal sorting" evidence="8">
    <location>
        <begin position="555"/>
        <end position="626"/>
    </location>
</feature>
<dbReference type="Pfam" id="PF18962">
    <property type="entry name" value="Por_Secre_tail"/>
    <property type="match status" value="1"/>
</dbReference>
<comment type="similarity">
    <text evidence="1 5">Belongs to the peptidase S8 family.</text>
</comment>
<feature type="active site" description="Charge relay system" evidence="5">
    <location>
        <position position="117"/>
    </location>
</feature>
<protein>
    <submittedName>
        <fullName evidence="9">Peptidase S8</fullName>
    </submittedName>
</protein>
<evidence type="ECO:0000259" key="7">
    <source>
        <dbReference type="Pfam" id="PF00082"/>
    </source>
</evidence>
<dbReference type="PRINTS" id="PR00723">
    <property type="entry name" value="SUBTILISIN"/>
</dbReference>
<feature type="active site" description="Charge relay system" evidence="5">
    <location>
        <position position="50"/>
    </location>
</feature>
<evidence type="ECO:0000256" key="3">
    <source>
        <dbReference type="ARBA" id="ARBA00022801"/>
    </source>
</evidence>
<dbReference type="Gene3D" id="3.40.50.200">
    <property type="entry name" value="Peptidase S8/S53 domain"/>
    <property type="match status" value="1"/>
</dbReference>
<dbReference type="SUPFAM" id="SSF52743">
    <property type="entry name" value="Subtilisin-like"/>
    <property type="match status" value="1"/>
</dbReference>
<evidence type="ECO:0000256" key="1">
    <source>
        <dbReference type="ARBA" id="ARBA00011073"/>
    </source>
</evidence>
<reference evidence="9" key="2">
    <citation type="submission" date="2023-01" db="EMBL/GenBank/DDBJ databases">
        <title>Draft genome sequence of Portibacter lacus strain NBRC 108769.</title>
        <authorList>
            <person name="Sun Q."/>
            <person name="Mori K."/>
        </authorList>
    </citation>
    <scope>NUCLEOTIDE SEQUENCE</scope>
    <source>
        <strain evidence="9">NBRC 108769</strain>
    </source>
</reference>
<evidence type="ECO:0000256" key="4">
    <source>
        <dbReference type="ARBA" id="ARBA00022825"/>
    </source>
</evidence>
<keyword evidence="10" id="KW-1185">Reference proteome</keyword>
<dbReference type="InterPro" id="IPR026444">
    <property type="entry name" value="Secre_tail"/>
</dbReference>
<evidence type="ECO:0000313" key="9">
    <source>
        <dbReference type="EMBL" id="GLR17700.1"/>
    </source>
</evidence>
<dbReference type="GO" id="GO:0006508">
    <property type="term" value="P:proteolysis"/>
    <property type="evidence" value="ECO:0007669"/>
    <property type="project" value="UniProtKB-KW"/>
</dbReference>
<feature type="chain" id="PRO_5041300285" evidence="6">
    <location>
        <begin position="22"/>
        <end position="628"/>
    </location>
</feature>
<dbReference type="Pfam" id="PF00082">
    <property type="entry name" value="Peptidase_S8"/>
    <property type="match status" value="1"/>
</dbReference>
<reference evidence="9" key="1">
    <citation type="journal article" date="2014" name="Int. J. Syst. Evol. Microbiol.">
        <title>Complete genome sequence of Corynebacterium casei LMG S-19264T (=DSM 44701T), isolated from a smear-ripened cheese.</title>
        <authorList>
            <consortium name="US DOE Joint Genome Institute (JGI-PGF)"/>
            <person name="Walter F."/>
            <person name="Albersmeier A."/>
            <person name="Kalinowski J."/>
            <person name="Ruckert C."/>
        </authorList>
    </citation>
    <scope>NUCLEOTIDE SEQUENCE</scope>
    <source>
        <strain evidence="9">NBRC 108769</strain>
    </source>
</reference>
<dbReference type="GO" id="GO:0004252">
    <property type="term" value="F:serine-type endopeptidase activity"/>
    <property type="evidence" value="ECO:0007669"/>
    <property type="project" value="UniProtKB-UniRule"/>
</dbReference>
<feature type="domain" description="Peptidase S8/S53" evidence="7">
    <location>
        <begin position="41"/>
        <end position="524"/>
    </location>
</feature>
<dbReference type="PANTHER" id="PTHR43806:SF11">
    <property type="entry name" value="CEREVISIN-RELATED"/>
    <property type="match status" value="1"/>
</dbReference>
<dbReference type="NCBIfam" id="TIGR04183">
    <property type="entry name" value="Por_Secre_tail"/>
    <property type="match status" value="1"/>
</dbReference>
<dbReference type="RefSeq" id="WP_235291369.1">
    <property type="nucleotide sequence ID" value="NZ_BSOH01000014.1"/>
</dbReference>
<keyword evidence="6" id="KW-0732">Signal</keyword>
<dbReference type="PANTHER" id="PTHR43806">
    <property type="entry name" value="PEPTIDASE S8"/>
    <property type="match status" value="1"/>
</dbReference>
<evidence type="ECO:0000313" key="10">
    <source>
        <dbReference type="Proteomes" id="UP001156666"/>
    </source>
</evidence>
<gene>
    <name evidence="9" type="primary">cspC_3</name>
    <name evidence="9" type="ORF">GCM10007940_23150</name>
</gene>
<sequence>MKPILSFLLFNLFSISLIAQSDVLFDEIRLTETIAEFGLTGKGAIVAIFDRGIDYRHSDFINEDGTTRILAIYDLSDNSGAQAANNPYGKGTIYDEAQINAALTSGNKLATRDASGHGTVTAGVAAGNGRASDGSIIGVAPEAKIVVVKITSEGAPAHDDQPAETGFYASESLIDGINFVKNIGTEKGLPVAMIANFGSSGGPMDGTSALSLSLDDEFTENDPGVAFICGSSDDGGLDNHAQLDVSSNSTYDLIIKKNEAPVRVDLWYDSQDQISFSIKTPTSSVELASVTNTSDAFNANSEGITAYHRGSDVDFYNAQNNKNELLVDFNGAAADITISIETSAITNGRIDASLNPSYIFINAPSIFKTYVKEGYTVWDLAAAKNNICPNSYIISNEWKATNGGTYSYPGHENGIGSLWTGSGIGPTYDGRIGIDISVPGNINFGAYGPDSYFGSLDFNIVQDGEHPYGVIAAVSGANPVMAGVVALMLEADPTLSAPEIKRILQKTARADSFTGEVPNVSWGYGKLDVYAAINEIYNPTSVSISEIDNSIKLQPNPVINELNLILPGNYSGETDIQIYNTTGELVLVQTEQQNQSSFSINVNPLPPGIYFLKARQQDNYFSSKFIKI</sequence>
<organism evidence="9 10">
    <name type="scientific">Portibacter lacus</name>
    <dbReference type="NCBI Taxonomy" id="1099794"/>
    <lineage>
        <taxon>Bacteria</taxon>
        <taxon>Pseudomonadati</taxon>
        <taxon>Bacteroidota</taxon>
        <taxon>Saprospiria</taxon>
        <taxon>Saprospirales</taxon>
        <taxon>Haliscomenobacteraceae</taxon>
        <taxon>Portibacter</taxon>
    </lineage>
</organism>
<dbReference type="InterPro" id="IPR050131">
    <property type="entry name" value="Peptidase_S8_subtilisin-like"/>
</dbReference>
<comment type="caution">
    <text evidence="9">The sequence shown here is derived from an EMBL/GenBank/DDBJ whole genome shotgun (WGS) entry which is preliminary data.</text>
</comment>
<dbReference type="EMBL" id="BSOH01000014">
    <property type="protein sequence ID" value="GLR17700.1"/>
    <property type="molecule type" value="Genomic_DNA"/>
</dbReference>
<dbReference type="AlphaFoldDB" id="A0AA37WG55"/>
<evidence type="ECO:0000256" key="6">
    <source>
        <dbReference type="SAM" id="SignalP"/>
    </source>
</evidence>
<dbReference type="PROSITE" id="PS51892">
    <property type="entry name" value="SUBTILASE"/>
    <property type="match status" value="1"/>
</dbReference>
<dbReference type="Proteomes" id="UP001156666">
    <property type="component" value="Unassembled WGS sequence"/>
</dbReference>
<keyword evidence="2 5" id="KW-0645">Protease</keyword>
<evidence type="ECO:0000256" key="2">
    <source>
        <dbReference type="ARBA" id="ARBA00022670"/>
    </source>
</evidence>
<keyword evidence="4 5" id="KW-0720">Serine protease</keyword>
<proteinExistence type="inferred from homology"/>
<name>A0AA37WG55_9BACT</name>
<dbReference type="InterPro" id="IPR000209">
    <property type="entry name" value="Peptidase_S8/S53_dom"/>
</dbReference>
<dbReference type="Gene3D" id="2.60.120.1290">
    <property type="match status" value="1"/>
</dbReference>
<dbReference type="InterPro" id="IPR015500">
    <property type="entry name" value="Peptidase_S8_subtilisin-rel"/>
</dbReference>
<feature type="signal peptide" evidence="6">
    <location>
        <begin position="1"/>
        <end position="21"/>
    </location>
</feature>
<accession>A0AA37WG55</accession>